<organism evidence="6 7">
    <name type="scientific">Veillonella magna</name>
    <dbReference type="NCBI Taxonomy" id="464322"/>
    <lineage>
        <taxon>Bacteria</taxon>
        <taxon>Bacillati</taxon>
        <taxon>Bacillota</taxon>
        <taxon>Negativicutes</taxon>
        <taxon>Veillonellales</taxon>
        <taxon>Veillonellaceae</taxon>
        <taxon>Veillonella</taxon>
    </lineage>
</organism>
<evidence type="ECO:0000256" key="1">
    <source>
        <dbReference type="ARBA" id="ARBA00009437"/>
    </source>
</evidence>
<dbReference type="PANTHER" id="PTHR30126:SF78">
    <property type="entry name" value="HTH LYSR-TYPE DOMAIN-CONTAINING PROTEIN"/>
    <property type="match status" value="1"/>
</dbReference>
<dbReference type="SUPFAM" id="SSF53850">
    <property type="entry name" value="Periplasmic binding protein-like II"/>
    <property type="match status" value="1"/>
</dbReference>
<keyword evidence="4" id="KW-0804">Transcription</keyword>
<dbReference type="PRINTS" id="PR00039">
    <property type="entry name" value="HTHLYSR"/>
</dbReference>
<dbReference type="PROSITE" id="PS50931">
    <property type="entry name" value="HTH_LYSR"/>
    <property type="match status" value="1"/>
</dbReference>
<evidence type="ECO:0000256" key="4">
    <source>
        <dbReference type="ARBA" id="ARBA00023163"/>
    </source>
</evidence>
<comment type="caution">
    <text evidence="6">The sequence shown here is derived from an EMBL/GenBank/DDBJ whole genome shotgun (WGS) entry which is preliminary data.</text>
</comment>
<dbReference type="CDD" id="cd05466">
    <property type="entry name" value="PBP2_LTTR_substrate"/>
    <property type="match status" value="1"/>
</dbReference>
<name>A0ABS2GH58_9FIRM</name>
<dbReference type="Pfam" id="PF03466">
    <property type="entry name" value="LysR_substrate"/>
    <property type="match status" value="1"/>
</dbReference>
<reference evidence="6 7" key="1">
    <citation type="journal article" date="2021" name="Sci. Rep.">
        <title>The distribution of antibiotic resistance genes in chicken gut microbiota commensals.</title>
        <authorList>
            <person name="Juricova H."/>
            <person name="Matiasovicova J."/>
            <person name="Kubasova T."/>
            <person name="Cejkova D."/>
            <person name="Rychlik I."/>
        </authorList>
    </citation>
    <scope>NUCLEOTIDE SEQUENCE [LARGE SCALE GENOMIC DNA]</scope>
    <source>
        <strain evidence="6 7">An537</strain>
    </source>
</reference>
<dbReference type="Gene3D" id="1.10.10.10">
    <property type="entry name" value="Winged helix-like DNA-binding domain superfamily/Winged helix DNA-binding domain"/>
    <property type="match status" value="1"/>
</dbReference>
<evidence type="ECO:0000256" key="3">
    <source>
        <dbReference type="ARBA" id="ARBA00023125"/>
    </source>
</evidence>
<dbReference type="PANTHER" id="PTHR30126">
    <property type="entry name" value="HTH-TYPE TRANSCRIPTIONAL REGULATOR"/>
    <property type="match status" value="1"/>
</dbReference>
<feature type="domain" description="HTH lysR-type" evidence="5">
    <location>
        <begin position="1"/>
        <end position="58"/>
    </location>
</feature>
<dbReference type="Proteomes" id="UP000707138">
    <property type="component" value="Unassembled WGS sequence"/>
</dbReference>
<dbReference type="InterPro" id="IPR036390">
    <property type="entry name" value="WH_DNA-bd_sf"/>
</dbReference>
<gene>
    <name evidence="6" type="ORF">H6A01_09275</name>
</gene>
<dbReference type="InterPro" id="IPR000847">
    <property type="entry name" value="LysR_HTH_N"/>
</dbReference>
<sequence length="291" mass="33429">MDDRDYEIIMLLAETKNITHAAQRLYMSQSTLSKRIKLMEKELGQTIMLRSRQGVHFTPAGEILITHAKSITQHIRTLKQELALDNGTVHGTLRLGVSINFAHFFLARTLQALKIHYPRITPHIKTNQSRYIYHALWHHQIDAAIVRGEFADWSGQRLHLFSEKICLIYSEKKDIDFRSAPYISRQTDLHMENSVLQWLRENNLSINTLNTGITVDGIQTVVSMVEAGLGWAIVPEICLSHFKGSVMPLNFTNGQPLIRNTYLLYTMDMLALPQLHAFVQFLTHHKGDLYV</sequence>
<dbReference type="EMBL" id="JACJLA010000022">
    <property type="protein sequence ID" value="MBM6913506.1"/>
    <property type="molecule type" value="Genomic_DNA"/>
</dbReference>
<keyword evidence="3" id="KW-0238">DNA-binding</keyword>
<dbReference type="SUPFAM" id="SSF46785">
    <property type="entry name" value="Winged helix' DNA-binding domain"/>
    <property type="match status" value="1"/>
</dbReference>
<accession>A0ABS2GH58</accession>
<dbReference type="InterPro" id="IPR036388">
    <property type="entry name" value="WH-like_DNA-bd_sf"/>
</dbReference>
<keyword evidence="7" id="KW-1185">Reference proteome</keyword>
<evidence type="ECO:0000313" key="6">
    <source>
        <dbReference type="EMBL" id="MBM6913506.1"/>
    </source>
</evidence>
<protein>
    <submittedName>
        <fullName evidence="6">LysR family transcriptional regulator</fullName>
    </submittedName>
</protein>
<dbReference type="Pfam" id="PF00126">
    <property type="entry name" value="HTH_1"/>
    <property type="match status" value="1"/>
</dbReference>
<dbReference type="InterPro" id="IPR005119">
    <property type="entry name" value="LysR_subst-bd"/>
</dbReference>
<dbReference type="Gene3D" id="3.40.190.290">
    <property type="match status" value="1"/>
</dbReference>
<dbReference type="RefSeq" id="WP_205088381.1">
    <property type="nucleotide sequence ID" value="NZ_CALXQD010000001.1"/>
</dbReference>
<keyword evidence="2" id="KW-0805">Transcription regulation</keyword>
<comment type="similarity">
    <text evidence="1">Belongs to the LysR transcriptional regulatory family.</text>
</comment>
<evidence type="ECO:0000313" key="7">
    <source>
        <dbReference type="Proteomes" id="UP000707138"/>
    </source>
</evidence>
<evidence type="ECO:0000259" key="5">
    <source>
        <dbReference type="PROSITE" id="PS50931"/>
    </source>
</evidence>
<proteinExistence type="inferred from homology"/>
<evidence type="ECO:0000256" key="2">
    <source>
        <dbReference type="ARBA" id="ARBA00023015"/>
    </source>
</evidence>